<accession>A0AAE9DJG0</accession>
<proteinExistence type="predicted"/>
<sequence>MCVGLINAQTQYVSPRNGRPGVPMGPVLDDIDAERANVEHLRQRSIQEIKRAIRQREDFENDRLEETLAFAAVAASHPITVARALMQFGFEPFEMTDGEKYYFFGPPTLFFPNLFSYLKQLCTTRGQLTSKLTLGLPTELRNVILGTFITFVCRHTVNQMLFNYYLKYKERGVRDPEVEVIYKLYLNTMNKITELILSPVF</sequence>
<organism evidence="1 2">
    <name type="scientific">Caenorhabditis briggsae</name>
    <dbReference type="NCBI Taxonomy" id="6238"/>
    <lineage>
        <taxon>Eukaryota</taxon>
        <taxon>Metazoa</taxon>
        <taxon>Ecdysozoa</taxon>
        <taxon>Nematoda</taxon>
        <taxon>Chromadorea</taxon>
        <taxon>Rhabditida</taxon>
        <taxon>Rhabditina</taxon>
        <taxon>Rhabditomorpha</taxon>
        <taxon>Rhabditoidea</taxon>
        <taxon>Rhabditidae</taxon>
        <taxon>Peloderinae</taxon>
        <taxon>Caenorhabditis</taxon>
    </lineage>
</organism>
<dbReference type="Proteomes" id="UP000827892">
    <property type="component" value="Chromosome II"/>
</dbReference>
<name>A0AAE9DJG0_CAEBR</name>
<dbReference type="AlphaFoldDB" id="A0AAE9DJG0"/>
<reference evidence="1 2" key="1">
    <citation type="submission" date="2022-05" db="EMBL/GenBank/DDBJ databases">
        <title>Chromosome-level reference genomes for two strains of Caenorhabditis briggsae: an improved platform for comparative genomics.</title>
        <authorList>
            <person name="Stevens L."/>
            <person name="Andersen E.C."/>
        </authorList>
    </citation>
    <scope>NUCLEOTIDE SEQUENCE [LARGE SCALE GENOMIC DNA]</scope>
    <source>
        <strain evidence="1">QX1410_ONT</strain>
        <tissue evidence="1">Whole-organism</tissue>
    </source>
</reference>
<evidence type="ECO:0000313" key="2">
    <source>
        <dbReference type="Proteomes" id="UP000827892"/>
    </source>
</evidence>
<evidence type="ECO:0000313" key="1">
    <source>
        <dbReference type="EMBL" id="ULU05252.1"/>
    </source>
</evidence>
<protein>
    <submittedName>
        <fullName evidence="1">Uncharacterized protein</fullName>
    </submittedName>
</protein>
<dbReference type="EMBL" id="CP090892">
    <property type="protein sequence ID" value="ULU05252.1"/>
    <property type="molecule type" value="Genomic_DNA"/>
</dbReference>
<gene>
    <name evidence="1" type="ORF">L3Y34_017749</name>
</gene>